<evidence type="ECO:0000313" key="2">
    <source>
        <dbReference type="Proteomes" id="UP000664940"/>
    </source>
</evidence>
<dbReference type="EMBL" id="JABVXQ010000001">
    <property type="protein sequence ID" value="KAF6132820.1"/>
    <property type="molecule type" value="Genomic_DNA"/>
</dbReference>
<accession>A0A834ETL8</accession>
<gene>
    <name evidence="1" type="ORF">HJG60_017061</name>
</gene>
<protein>
    <submittedName>
        <fullName evidence="1">Uncharacterized protein</fullName>
    </submittedName>
</protein>
<name>A0A834ETL8_9CHIR</name>
<dbReference type="Proteomes" id="UP000664940">
    <property type="component" value="Unassembled WGS sequence"/>
</dbReference>
<organism evidence="1 2">
    <name type="scientific">Phyllostomus discolor</name>
    <name type="common">pale spear-nosed bat</name>
    <dbReference type="NCBI Taxonomy" id="89673"/>
    <lineage>
        <taxon>Eukaryota</taxon>
        <taxon>Metazoa</taxon>
        <taxon>Chordata</taxon>
        <taxon>Craniata</taxon>
        <taxon>Vertebrata</taxon>
        <taxon>Euteleostomi</taxon>
        <taxon>Mammalia</taxon>
        <taxon>Eutheria</taxon>
        <taxon>Laurasiatheria</taxon>
        <taxon>Chiroptera</taxon>
        <taxon>Yangochiroptera</taxon>
        <taxon>Phyllostomidae</taxon>
        <taxon>Phyllostominae</taxon>
        <taxon>Phyllostomus</taxon>
    </lineage>
</organism>
<sequence>MLARGCGLHACLTTTGPPARSSPLLVPVFLAETCNKRQMNRRKTNKFGNMYTSCLHGRYLGHRELCGVATLV</sequence>
<comment type="caution">
    <text evidence="1">The sequence shown here is derived from an EMBL/GenBank/DDBJ whole genome shotgun (WGS) entry which is preliminary data.</text>
</comment>
<proteinExistence type="predicted"/>
<dbReference type="AlphaFoldDB" id="A0A834ETL8"/>
<evidence type="ECO:0000313" key="1">
    <source>
        <dbReference type="EMBL" id="KAF6132820.1"/>
    </source>
</evidence>
<reference evidence="1 2" key="1">
    <citation type="journal article" date="2020" name="Nature">
        <title>Six reference-quality genomes reveal evolution of bat adaptations.</title>
        <authorList>
            <person name="Jebb D."/>
            <person name="Huang Z."/>
            <person name="Pippel M."/>
            <person name="Hughes G.M."/>
            <person name="Lavrichenko K."/>
            <person name="Devanna P."/>
            <person name="Winkler S."/>
            <person name="Jermiin L.S."/>
            <person name="Skirmuntt E.C."/>
            <person name="Katzourakis A."/>
            <person name="Burkitt-Gray L."/>
            <person name="Ray D.A."/>
            <person name="Sullivan K.A.M."/>
            <person name="Roscito J.G."/>
            <person name="Kirilenko B.M."/>
            <person name="Davalos L.M."/>
            <person name="Corthals A.P."/>
            <person name="Power M.L."/>
            <person name="Jones G."/>
            <person name="Ransome R.D."/>
            <person name="Dechmann D.K.N."/>
            <person name="Locatelli A.G."/>
            <person name="Puechmaille S.J."/>
            <person name="Fedrigo O."/>
            <person name="Jarvis E.D."/>
            <person name="Hiller M."/>
            <person name="Vernes S.C."/>
            <person name="Myers E.W."/>
            <person name="Teeling E.C."/>
        </authorList>
    </citation>
    <scope>NUCLEOTIDE SEQUENCE [LARGE SCALE GENOMIC DNA]</scope>
    <source>
        <strain evidence="1">Bat1K_MPI-CBG_1</strain>
    </source>
</reference>